<name>A0A7V5PPY1_CALAY</name>
<feature type="non-terminal residue" evidence="1">
    <location>
        <position position="163"/>
    </location>
</feature>
<comment type="caution">
    <text evidence="1">The sequence shown here is derived from an EMBL/GenBank/DDBJ whole genome shotgun (WGS) entry which is preliminary data.</text>
</comment>
<reference evidence="1" key="1">
    <citation type="journal article" date="2020" name="mSystems">
        <title>Genome- and Community-Level Interaction Insights into Carbon Utilization and Element Cycling Functions of Hydrothermarchaeota in Hydrothermal Sediment.</title>
        <authorList>
            <person name="Zhou Z."/>
            <person name="Liu Y."/>
            <person name="Xu W."/>
            <person name="Pan J."/>
            <person name="Luo Z.H."/>
            <person name="Li M."/>
        </authorList>
    </citation>
    <scope>NUCLEOTIDE SEQUENCE [LARGE SCALE GENOMIC DNA]</scope>
    <source>
        <strain evidence="1">HyVt-527</strain>
    </source>
</reference>
<evidence type="ECO:0008006" key="2">
    <source>
        <dbReference type="Google" id="ProtNLM"/>
    </source>
</evidence>
<evidence type="ECO:0000313" key="1">
    <source>
        <dbReference type="EMBL" id="HHJ53073.1"/>
    </source>
</evidence>
<dbReference type="AlphaFoldDB" id="A0A7V5PPY1"/>
<organism evidence="1">
    <name type="scientific">Caldithrix abyssi</name>
    <dbReference type="NCBI Taxonomy" id="187145"/>
    <lineage>
        <taxon>Bacteria</taxon>
        <taxon>Pseudomonadati</taxon>
        <taxon>Calditrichota</taxon>
        <taxon>Calditrichia</taxon>
        <taxon>Calditrichales</taxon>
        <taxon>Calditrichaceae</taxon>
        <taxon>Caldithrix</taxon>
    </lineage>
</organism>
<protein>
    <recommendedName>
        <fullName evidence="2">Response regulator</fullName>
    </recommendedName>
</protein>
<accession>A0A7V5PPY1</accession>
<gene>
    <name evidence="1" type="ORF">ENJ89_07750</name>
</gene>
<dbReference type="Proteomes" id="UP000886124">
    <property type="component" value="Unassembled WGS sequence"/>
</dbReference>
<dbReference type="EMBL" id="DROD01000502">
    <property type="protein sequence ID" value="HHJ53073.1"/>
    <property type="molecule type" value="Genomic_DNA"/>
</dbReference>
<sequence>MSNLLIFSLDGNTAFTSEQEFLHEQLTDWQIFYYRQAAPSFRTITSLILEKDIHFFLFAQNLSPSSLELIRNLRARFPLLTIIFYNSQMKSEEFAHLFLAGVDFCIIGDARQINLISTLQEQWANHWKRIPEHFFPEQIRPLSGRNLEIVRFIETKPLSFFNS</sequence>
<proteinExistence type="predicted"/>